<feature type="domain" description="Acb2/Tad1 hairpin" evidence="2">
    <location>
        <begin position="7"/>
        <end position="94"/>
    </location>
</feature>
<evidence type="ECO:0000259" key="2">
    <source>
        <dbReference type="Pfam" id="PF24729"/>
    </source>
</evidence>
<reference evidence="3 4" key="1">
    <citation type="submission" date="2016-08" db="EMBL/GenBank/DDBJ databases">
        <title>Complete genome sequence of Acinetobacter baylyi strain GFJ2.</title>
        <authorList>
            <person name="Tabata M."/>
            <person name="Kuboki S."/>
            <person name="Gibu N."/>
            <person name="Kinouchi Y."/>
            <person name="Vangnai A."/>
            <person name="Kasai D."/>
            <person name="Fukuda M."/>
        </authorList>
    </citation>
    <scope>NUCLEOTIDE SEQUENCE [LARGE SCALE GENOMIC DNA]</scope>
    <source>
        <strain evidence="3 4">GFJ2</strain>
    </source>
</reference>
<protein>
    <recommendedName>
        <fullName evidence="2">Acb2/Tad1 hairpin domain-containing protein</fullName>
    </recommendedName>
</protein>
<dbReference type="KEGG" id="asol:BEN76_04020"/>
<name>A0A1P8EG94_9GAMM</name>
<dbReference type="AlphaFoldDB" id="A0A1P8EG94"/>
<evidence type="ECO:0000256" key="1">
    <source>
        <dbReference type="ARBA" id="ARBA00022741"/>
    </source>
</evidence>
<accession>A0A1P8EG94</accession>
<sequence>MENQHQKIKGYRDLSQEELDLMNEIKKQGQVLEDLVKKLRERGNSQFIEAKNHGVETEDWSENHRLLQARPLRWINIAEDHLQQGLMALTRAVAQPTTF</sequence>
<dbReference type="EMBL" id="CP016896">
    <property type="protein sequence ID" value="APV35227.1"/>
    <property type="molecule type" value="Genomic_DNA"/>
</dbReference>
<proteinExistence type="predicted"/>
<keyword evidence="1" id="KW-0547">Nucleotide-binding</keyword>
<organism evidence="3 4">
    <name type="scientific">Acinetobacter soli</name>
    <dbReference type="NCBI Taxonomy" id="487316"/>
    <lineage>
        <taxon>Bacteria</taxon>
        <taxon>Pseudomonadati</taxon>
        <taxon>Pseudomonadota</taxon>
        <taxon>Gammaproteobacteria</taxon>
        <taxon>Moraxellales</taxon>
        <taxon>Moraxellaceae</taxon>
        <taxon>Acinetobacter</taxon>
    </lineage>
</organism>
<dbReference type="GO" id="GO:0000166">
    <property type="term" value="F:nucleotide binding"/>
    <property type="evidence" value="ECO:0007669"/>
    <property type="project" value="UniProtKB-KW"/>
</dbReference>
<evidence type="ECO:0000313" key="4">
    <source>
        <dbReference type="Proteomes" id="UP000185674"/>
    </source>
</evidence>
<evidence type="ECO:0000313" key="3">
    <source>
        <dbReference type="EMBL" id="APV35227.1"/>
    </source>
</evidence>
<dbReference type="RefSeq" id="WP_076032333.1">
    <property type="nucleotide sequence ID" value="NZ_CP016896.1"/>
</dbReference>
<dbReference type="Proteomes" id="UP000185674">
    <property type="component" value="Chromosome"/>
</dbReference>
<dbReference type="STRING" id="487316.BEN76_04020"/>
<dbReference type="InterPro" id="IPR056098">
    <property type="entry name" value="Acb2/Tad1_hairpin"/>
</dbReference>
<dbReference type="Pfam" id="PF24729">
    <property type="entry name" value="Acb2_Tad1_hairpin"/>
    <property type="match status" value="1"/>
</dbReference>
<gene>
    <name evidence="3" type="ORF">BEN76_04020</name>
</gene>